<evidence type="ECO:0000313" key="1">
    <source>
        <dbReference type="EMBL" id="SEF38664.1"/>
    </source>
</evidence>
<accession>A0A1H5RKP8</accession>
<evidence type="ECO:0000313" key="2">
    <source>
        <dbReference type="Proteomes" id="UP000236753"/>
    </source>
</evidence>
<gene>
    <name evidence="1" type="ORF">SAMN05216334_1015</name>
</gene>
<dbReference type="EMBL" id="FNUX01000001">
    <property type="protein sequence ID" value="SEF38664.1"/>
    <property type="molecule type" value="Genomic_DNA"/>
</dbReference>
<reference evidence="1 2" key="1">
    <citation type="submission" date="2016-10" db="EMBL/GenBank/DDBJ databases">
        <authorList>
            <person name="de Groot N.N."/>
        </authorList>
    </citation>
    <scope>NUCLEOTIDE SEQUENCE [LARGE SCALE GENOMIC DNA]</scope>
    <source>
        <strain evidence="1 2">Nm13</strain>
    </source>
</reference>
<dbReference type="Proteomes" id="UP000236753">
    <property type="component" value="Unassembled WGS sequence"/>
</dbReference>
<organism evidence="1 2">
    <name type="scientific">Nitrosomonas ureae</name>
    <dbReference type="NCBI Taxonomy" id="44577"/>
    <lineage>
        <taxon>Bacteria</taxon>
        <taxon>Pseudomonadati</taxon>
        <taxon>Pseudomonadota</taxon>
        <taxon>Betaproteobacteria</taxon>
        <taxon>Nitrosomonadales</taxon>
        <taxon>Nitrosomonadaceae</taxon>
        <taxon>Nitrosomonas</taxon>
    </lineage>
</organism>
<dbReference type="AlphaFoldDB" id="A0A1H5RKP8"/>
<proteinExistence type="predicted"/>
<protein>
    <submittedName>
        <fullName evidence="1">Uncharacterized protein</fullName>
    </submittedName>
</protein>
<sequence length="53" mass="5962">MTIREALINSANEMKHEAPGTQQLRHINEIGEGESAVQRSDSLVQPINQCFLR</sequence>
<name>A0A1H5RKP8_9PROT</name>